<dbReference type="HOGENOM" id="CLU_020680_1_1_1"/>
<dbReference type="GO" id="GO:0031267">
    <property type="term" value="F:small GTPase binding"/>
    <property type="evidence" value="ECO:0007669"/>
    <property type="project" value="TreeGrafter"/>
</dbReference>
<organism evidence="6 7">
    <name type="scientific">Hypocrea jecorina (strain ATCC 56765 / BCRC 32924 / NRRL 11460 / Rut C-30)</name>
    <name type="common">Trichoderma reesei</name>
    <dbReference type="NCBI Taxonomy" id="1344414"/>
    <lineage>
        <taxon>Eukaryota</taxon>
        <taxon>Fungi</taxon>
        <taxon>Dikarya</taxon>
        <taxon>Ascomycota</taxon>
        <taxon>Pezizomycotina</taxon>
        <taxon>Sordariomycetes</taxon>
        <taxon>Hypocreomycetidae</taxon>
        <taxon>Hypocreales</taxon>
        <taxon>Hypocreaceae</taxon>
        <taxon>Trichoderma</taxon>
    </lineage>
</organism>
<dbReference type="OrthoDB" id="425925at2759"/>
<evidence type="ECO:0000256" key="1">
    <source>
        <dbReference type="ARBA" id="ARBA00004555"/>
    </source>
</evidence>
<feature type="region of interest" description="Disordered" evidence="4">
    <location>
        <begin position="531"/>
        <end position="564"/>
    </location>
</feature>
<evidence type="ECO:0000259" key="5">
    <source>
        <dbReference type="PROSITE" id="PS50913"/>
    </source>
</evidence>
<dbReference type="Gene3D" id="1.10.287.1490">
    <property type="match status" value="1"/>
</dbReference>
<feature type="compositionally biased region" description="Polar residues" evidence="4">
    <location>
        <begin position="494"/>
        <end position="503"/>
    </location>
</feature>
<dbReference type="Pfam" id="PF10375">
    <property type="entry name" value="GRAB"/>
    <property type="match status" value="1"/>
</dbReference>
<gene>
    <name evidence="6" type="ORF">M419DRAFT_88934</name>
</gene>
<dbReference type="InterPro" id="IPR000237">
    <property type="entry name" value="GRIP_dom"/>
</dbReference>
<dbReference type="GO" id="GO:0006888">
    <property type="term" value="P:endoplasmic reticulum to Golgi vesicle-mediated transport"/>
    <property type="evidence" value="ECO:0007669"/>
    <property type="project" value="TreeGrafter"/>
</dbReference>
<evidence type="ECO:0000313" key="7">
    <source>
        <dbReference type="Proteomes" id="UP000024376"/>
    </source>
</evidence>
<feature type="compositionally biased region" description="Polar residues" evidence="4">
    <location>
        <begin position="1"/>
        <end position="11"/>
    </location>
</feature>
<feature type="compositionally biased region" description="Polar residues" evidence="4">
    <location>
        <begin position="130"/>
        <end position="145"/>
    </location>
</feature>
<reference evidence="7" key="1">
    <citation type="journal article" date="2013" name="Ind. Biotechnol.">
        <title>Comparative genomics analysis of Trichoderma reesei strains.</title>
        <authorList>
            <person name="Koike H."/>
            <person name="Aerts A."/>
            <person name="LaButti K."/>
            <person name="Grigoriev I.V."/>
            <person name="Baker S.E."/>
        </authorList>
    </citation>
    <scope>NUCLEOTIDE SEQUENCE [LARGE SCALE GENOMIC DNA]</scope>
    <source>
        <strain evidence="7">ATCC 56765 / BCRC 32924 / NRRL 11460 / Rut C-30</strain>
    </source>
</reference>
<feature type="region of interest" description="Disordered" evidence="4">
    <location>
        <begin position="1"/>
        <end position="156"/>
    </location>
</feature>
<dbReference type="PANTHER" id="PTHR18921:SF2">
    <property type="entry name" value="THYROID RECEPTOR-INTERACTING PROTEIN 11"/>
    <property type="match status" value="1"/>
</dbReference>
<feature type="compositionally biased region" description="Basic residues" evidence="4">
    <location>
        <begin position="17"/>
        <end position="29"/>
    </location>
</feature>
<dbReference type="AlphaFoldDB" id="A0A024RZG8"/>
<protein>
    <recommendedName>
        <fullName evidence="5">GRIP domain-containing protein</fullName>
    </recommendedName>
</protein>
<dbReference type="Proteomes" id="UP000024376">
    <property type="component" value="Unassembled WGS sequence"/>
</dbReference>
<dbReference type="PROSITE" id="PS50913">
    <property type="entry name" value="GRIP"/>
    <property type="match status" value="1"/>
</dbReference>
<feature type="compositionally biased region" description="Polar residues" evidence="4">
    <location>
        <begin position="64"/>
        <end position="77"/>
    </location>
</feature>
<dbReference type="InterPro" id="IPR019459">
    <property type="entry name" value="GRAB"/>
</dbReference>
<evidence type="ECO:0000313" key="6">
    <source>
        <dbReference type="EMBL" id="ETR98529.1"/>
    </source>
</evidence>
<dbReference type="GO" id="GO:0005794">
    <property type="term" value="C:Golgi apparatus"/>
    <property type="evidence" value="ECO:0007669"/>
    <property type="project" value="UniProtKB-SubCell"/>
</dbReference>
<accession>A0A024RZG8</accession>
<proteinExistence type="predicted"/>
<evidence type="ECO:0000256" key="3">
    <source>
        <dbReference type="ARBA" id="ARBA00023054"/>
    </source>
</evidence>
<dbReference type="KEGG" id="trr:M419DRAFT_88934"/>
<comment type="subcellular location">
    <subcellularLocation>
        <location evidence="1">Golgi apparatus</location>
    </subcellularLocation>
</comment>
<dbReference type="GO" id="GO:0007030">
    <property type="term" value="P:Golgi organization"/>
    <property type="evidence" value="ECO:0007669"/>
    <property type="project" value="TreeGrafter"/>
</dbReference>
<dbReference type="EMBL" id="KI911162">
    <property type="protein sequence ID" value="ETR98529.1"/>
    <property type="molecule type" value="Genomic_DNA"/>
</dbReference>
<feature type="domain" description="GRIP" evidence="5">
    <location>
        <begin position="427"/>
        <end position="478"/>
    </location>
</feature>
<feature type="region of interest" description="Disordered" evidence="4">
    <location>
        <begin position="475"/>
        <end position="514"/>
    </location>
</feature>
<feature type="compositionally biased region" description="Basic and acidic residues" evidence="4">
    <location>
        <begin position="87"/>
        <end position="129"/>
    </location>
</feature>
<evidence type="ECO:0000256" key="4">
    <source>
        <dbReference type="SAM" id="MobiDB-lite"/>
    </source>
</evidence>
<sequence>MSPTAPTEPSLPSNPAAKKKSNKKKKNANKNKEPAQTSNGDARIDKDEADEEPETPTTAELPSNVDNTEETPPNDSNGHPVAPANHEPAEDHAHEQRPDGDSDTSAKLEAMGKEREALRAEVEQLRKQLESIQETHQAEVSQLQSELEDSNAARETAEEQYQTLLGRVEKIKETLSDRLKRDKAELEEAKEYIEQLEAQNEELRSAAEATNEDMAKLREELQDATRELTTLRSRNNLSANNWGKEREELLKTIQHLKEEMENTSNAMGEWEVIAMEERSIKENLNDKVNELEEEIASLREGFEAATAERDSQATLIDNLQNALREIQDARKKELRDLVETSEAQLQEQKKLVQEAVAKATEAQAAKEELVKELERTAPFEKEVKEKNLLIGKLRHEAIVLNDHLTKALRYLKKTKPEDNVDRQDFYYTNIFRYRQVITNHLLHFLTLDRGDAKRFQVLQVMAGYLNWTDEQREQAGLARPGGSSNSLRLPLSPFQRTPSSPSLSADIFSEPSSAKDRESLAELWAGFLERSAQEGTSDGPSRKGSASSVATGAGGAIGRPESRA</sequence>
<keyword evidence="2" id="KW-0333">Golgi apparatus</keyword>
<evidence type="ECO:0000256" key="2">
    <source>
        <dbReference type="ARBA" id="ARBA00023034"/>
    </source>
</evidence>
<keyword evidence="3" id="KW-0175">Coiled coil</keyword>
<name>A0A024RZG8_HYPJR</name>
<dbReference type="PANTHER" id="PTHR18921">
    <property type="entry name" value="MYOSIN HEAVY CHAIN - RELATED"/>
    <property type="match status" value="1"/>
</dbReference>